<dbReference type="PANTHER" id="PTHR36180">
    <property type="entry name" value="DNA-BINDING PROTEIN-RELATED-RELATED"/>
    <property type="match status" value="1"/>
</dbReference>
<evidence type="ECO:0000313" key="4">
    <source>
        <dbReference type="Proteomes" id="UP000244060"/>
    </source>
</evidence>
<dbReference type="InterPro" id="IPR005039">
    <property type="entry name" value="Ant_C"/>
</dbReference>
<organism evidence="3 4">
    <name type="scientific">Cereibacter azotoformans</name>
    <dbReference type="NCBI Taxonomy" id="43057"/>
    <lineage>
        <taxon>Bacteria</taxon>
        <taxon>Pseudomonadati</taxon>
        <taxon>Pseudomonadota</taxon>
        <taxon>Alphaproteobacteria</taxon>
        <taxon>Rhodobacterales</taxon>
        <taxon>Paracoccaceae</taxon>
        <taxon>Cereibacter</taxon>
    </lineage>
</organism>
<dbReference type="InterPro" id="IPR003497">
    <property type="entry name" value="BRO_N_domain"/>
</dbReference>
<dbReference type="PROSITE" id="PS51750">
    <property type="entry name" value="BRO_N"/>
    <property type="match status" value="1"/>
</dbReference>
<keyword evidence="4" id="KW-1185">Reference proteome</keyword>
<reference evidence="3 4" key="1">
    <citation type="submission" date="2018-04" db="EMBL/GenBank/DDBJ databases">
        <title>Genomic Encyclopedia of Type Strains, Phase III (KMG-III): the genomes of soil and plant-associated and newly described type strains.</title>
        <authorList>
            <person name="Whitman W."/>
        </authorList>
    </citation>
    <scope>NUCLEOTIDE SEQUENCE [LARGE SCALE GENOMIC DNA]</scope>
    <source>
        <strain evidence="3 4">KA25</strain>
    </source>
</reference>
<gene>
    <name evidence="3" type="ORF">C8J28_1184</name>
</gene>
<dbReference type="AlphaFoldDB" id="A0A2T5JV08"/>
<comment type="caution">
    <text evidence="3">The sequence shown here is derived from an EMBL/GenBank/DDBJ whole genome shotgun (WGS) entry which is preliminary data.</text>
</comment>
<feature type="coiled-coil region" evidence="1">
    <location>
        <begin position="129"/>
        <end position="157"/>
    </location>
</feature>
<dbReference type="Pfam" id="PF02498">
    <property type="entry name" value="Bro-N"/>
    <property type="match status" value="1"/>
</dbReference>
<evidence type="ECO:0000259" key="2">
    <source>
        <dbReference type="PROSITE" id="PS51750"/>
    </source>
</evidence>
<sequence length="251" mass="27594">MTITTNIATIFQFQPDSGASRGVRTLTLDGEPWFVAKDICDVLGYTNAADAVARHCKGIAKRDTLTEGGLQEMTIIPERDLYRLIMRSKLPSAERFEEWVVGTVLPAIRKTGSYVRGEESLDSNAPDYLDRLKDLLIKAQERKLEEAEARIAALKPKAEAFGVIEQASGSLTVTEAAKALKAKRVNLFGFLEGHRWLTTKKGNRQATAAAIRAGYMTTRTHTDTAGRIHTTPLVTPKGLARLAQIKAERVA</sequence>
<accession>A0A2T5JV08</accession>
<dbReference type="PANTHER" id="PTHR36180:SF2">
    <property type="entry name" value="BRO FAMILY PROTEIN"/>
    <property type="match status" value="1"/>
</dbReference>
<dbReference type="GO" id="GO:0003677">
    <property type="term" value="F:DNA binding"/>
    <property type="evidence" value="ECO:0007669"/>
    <property type="project" value="InterPro"/>
</dbReference>
<proteinExistence type="predicted"/>
<feature type="domain" description="Bro-N" evidence="2">
    <location>
        <begin position="10"/>
        <end position="112"/>
    </location>
</feature>
<dbReference type="RefSeq" id="WP_181318540.1">
    <property type="nucleotide sequence ID" value="NZ_QAOT01000018.1"/>
</dbReference>
<evidence type="ECO:0000256" key="1">
    <source>
        <dbReference type="SAM" id="Coils"/>
    </source>
</evidence>
<dbReference type="EMBL" id="QAOT01000018">
    <property type="protein sequence ID" value="PTR14009.1"/>
    <property type="molecule type" value="Genomic_DNA"/>
</dbReference>
<dbReference type="Proteomes" id="UP000244060">
    <property type="component" value="Unassembled WGS sequence"/>
</dbReference>
<dbReference type="SMART" id="SM01040">
    <property type="entry name" value="Bro-N"/>
    <property type="match status" value="1"/>
</dbReference>
<dbReference type="Pfam" id="PF03374">
    <property type="entry name" value="ANT"/>
    <property type="match status" value="1"/>
</dbReference>
<evidence type="ECO:0000313" key="3">
    <source>
        <dbReference type="EMBL" id="PTR14009.1"/>
    </source>
</evidence>
<name>A0A2T5JV08_9RHOB</name>
<protein>
    <submittedName>
        <fullName evidence="3">Prophage antirepressor-like protein</fullName>
    </submittedName>
</protein>
<keyword evidence="1" id="KW-0175">Coiled coil</keyword>